<dbReference type="EMBL" id="LNIX01000030">
    <property type="protein sequence ID" value="OXA41231.1"/>
    <property type="molecule type" value="Genomic_DNA"/>
</dbReference>
<dbReference type="InterPro" id="IPR013761">
    <property type="entry name" value="SAM/pointed_sf"/>
</dbReference>
<feature type="compositionally biased region" description="Polar residues" evidence="1">
    <location>
        <begin position="867"/>
        <end position="876"/>
    </location>
</feature>
<protein>
    <submittedName>
        <fullName evidence="3">WD repeat, SAM and U-box domain-containing protein 1</fullName>
    </submittedName>
</protein>
<feature type="region of interest" description="Disordered" evidence="1">
    <location>
        <begin position="864"/>
        <end position="886"/>
    </location>
</feature>
<sequence>MATQEVRRLLQQCGLEEYAKKFEENHITDDELLELSKEDLADLIPSIGHRSKLSKAIVKLKSGKELEEKDDEFLSPPKLEDFSGPESVIHFESCIAKLYASILKESIAEVIKISEFRNSYNGNPTKYSPVRDLLAVFDQFSSRYKMDKYLLSRNFMIEPKEIVLDTDISFQSRSLGSRKQEYKNVTMQYISIKKSIQQLLRKPGFFSILQTNSNFNGENFSCFRDGKFVRDFNQPRETIFINLYYDDAEVANPLGSKSGKHKLANFYFSIIDLPQHLLSKLDNVILVASLKTEDLKLCSSNSVLRVITNELKELWEEGILFVHNGEQINLKTALAQDMIRKPLKPKHHHMLHYSSAIKQIGPLRQFWSMPFEARHKFFKTTAHVLLSLETFSPHSFACNDYELINLADTIENELLLGKFSKLATDEIVVTTKITKNGSDFEVGGYILLDYCREMPIFGRIDRIILDNDDCHFVVKKFSSEYIAQYAGYKLYESGLSILIDSNDDSQSSVFSGSILDEAEIRERGLNISPTLFSKPERKRNPPNFQPSNLFEDISPNHEELTTREPIINESSQGEIINQISDPIPIEIDGSFLQLHSTDELESGPLHQINFSNNKSNVLNVPTIQKKFYGFSIQSVLLGTESTRRILNEKIPAKRMLIREDRIAVTNALVDALIANLGVSPSKEALHQLALDLVTSYPELGDSRKKNFGSTMWFQNITHGSGSPDNPEPDEKVLEFLRQNKGQDVLPTMKSSTFMRRTVIREEMQQNLVGFRRIPSILPRLFDIKGMIVEDFNSRHPRLSLVMYERWPKASKLLLTYAEESGVDYQKKLDIRKPRCDLTGDDIALIAFSLLPHILPSCARKINPAPTGDNNISQSDSGPKPKRVKRSIKATDLDARNSLIIFRSKNTHVAEVLSENKNVAPLILALGSTYDLRIESYFVILDRMAIPCGDSFFVALDTCIKSFSVFYLPPPVEAKNVWLFLLHGIAGKPCDNSTLTPVVQALIGQIMPRL</sequence>
<dbReference type="Pfam" id="PF00536">
    <property type="entry name" value="SAM_1"/>
    <property type="match status" value="1"/>
</dbReference>
<dbReference type="SUPFAM" id="SSF47769">
    <property type="entry name" value="SAM/Pointed domain"/>
    <property type="match status" value="1"/>
</dbReference>
<gene>
    <name evidence="3" type="ORF">Fcan01_24110</name>
</gene>
<name>A0A226D9D4_FOLCA</name>
<dbReference type="OrthoDB" id="7692677at2759"/>
<organism evidence="3 4">
    <name type="scientific">Folsomia candida</name>
    <name type="common">Springtail</name>
    <dbReference type="NCBI Taxonomy" id="158441"/>
    <lineage>
        <taxon>Eukaryota</taxon>
        <taxon>Metazoa</taxon>
        <taxon>Ecdysozoa</taxon>
        <taxon>Arthropoda</taxon>
        <taxon>Hexapoda</taxon>
        <taxon>Collembola</taxon>
        <taxon>Entomobryomorpha</taxon>
        <taxon>Isotomoidea</taxon>
        <taxon>Isotomidae</taxon>
        <taxon>Proisotominae</taxon>
        <taxon>Folsomia</taxon>
    </lineage>
</organism>
<dbReference type="AlphaFoldDB" id="A0A226D9D4"/>
<evidence type="ECO:0000313" key="3">
    <source>
        <dbReference type="EMBL" id="OXA41231.1"/>
    </source>
</evidence>
<dbReference type="InterPro" id="IPR001660">
    <property type="entry name" value="SAM"/>
</dbReference>
<feature type="domain" description="SAM" evidence="2">
    <location>
        <begin position="1"/>
        <end position="63"/>
    </location>
</feature>
<reference evidence="3 4" key="1">
    <citation type="submission" date="2015-12" db="EMBL/GenBank/DDBJ databases">
        <title>The genome of Folsomia candida.</title>
        <authorList>
            <person name="Faddeeva A."/>
            <person name="Derks M.F."/>
            <person name="Anvar Y."/>
            <person name="Smit S."/>
            <person name="Van Straalen N."/>
            <person name="Roelofs D."/>
        </authorList>
    </citation>
    <scope>NUCLEOTIDE SEQUENCE [LARGE SCALE GENOMIC DNA]</scope>
    <source>
        <strain evidence="3 4">VU population</strain>
        <tissue evidence="3">Whole body</tissue>
    </source>
</reference>
<evidence type="ECO:0000313" key="4">
    <source>
        <dbReference type="Proteomes" id="UP000198287"/>
    </source>
</evidence>
<accession>A0A226D9D4</accession>
<comment type="caution">
    <text evidence="3">The sequence shown here is derived from an EMBL/GenBank/DDBJ whole genome shotgun (WGS) entry which is preliminary data.</text>
</comment>
<dbReference type="PROSITE" id="PS50105">
    <property type="entry name" value="SAM_DOMAIN"/>
    <property type="match status" value="1"/>
</dbReference>
<keyword evidence="4" id="KW-1185">Reference proteome</keyword>
<dbReference type="SMART" id="SM00454">
    <property type="entry name" value="SAM"/>
    <property type="match status" value="1"/>
</dbReference>
<dbReference type="Proteomes" id="UP000198287">
    <property type="component" value="Unassembled WGS sequence"/>
</dbReference>
<evidence type="ECO:0000256" key="1">
    <source>
        <dbReference type="SAM" id="MobiDB-lite"/>
    </source>
</evidence>
<proteinExistence type="predicted"/>
<evidence type="ECO:0000259" key="2">
    <source>
        <dbReference type="PROSITE" id="PS50105"/>
    </source>
</evidence>
<dbReference type="Gene3D" id="1.10.150.50">
    <property type="entry name" value="Transcription Factor, Ets-1"/>
    <property type="match status" value="1"/>
</dbReference>
<feature type="region of interest" description="Disordered" evidence="1">
    <location>
        <begin position="531"/>
        <end position="555"/>
    </location>
</feature>
<dbReference type="CDD" id="cd09487">
    <property type="entry name" value="SAM_superfamily"/>
    <property type="match status" value="1"/>
</dbReference>